<dbReference type="EMBL" id="JAASTX010000007">
    <property type="protein sequence ID" value="MBC1491650.1"/>
    <property type="molecule type" value="Genomic_DNA"/>
</dbReference>
<comment type="caution">
    <text evidence="1">The sequence shown here is derived from an EMBL/GenBank/DDBJ whole genome shotgun (WGS) entry which is preliminary data.</text>
</comment>
<organism evidence="1 2">
    <name type="scientific">Listeria booriae</name>
    <dbReference type="NCBI Taxonomy" id="1552123"/>
    <lineage>
        <taxon>Bacteria</taxon>
        <taxon>Bacillati</taxon>
        <taxon>Bacillota</taxon>
        <taxon>Bacilli</taxon>
        <taxon>Bacillales</taxon>
        <taxon>Listeriaceae</taxon>
        <taxon>Listeria</taxon>
    </lineage>
</organism>
<evidence type="ECO:0000313" key="2">
    <source>
        <dbReference type="Proteomes" id="UP000533953"/>
    </source>
</evidence>
<proteinExistence type="predicted"/>
<reference evidence="1 2" key="1">
    <citation type="submission" date="2020-03" db="EMBL/GenBank/DDBJ databases">
        <title>Soil Listeria distribution.</title>
        <authorList>
            <person name="Liao J."/>
            <person name="Wiedmann M."/>
        </authorList>
    </citation>
    <scope>NUCLEOTIDE SEQUENCE [LARGE SCALE GENOMIC DNA]</scope>
    <source>
        <strain evidence="1 2">FSL L7-1547</strain>
    </source>
</reference>
<sequence length="58" mass="6659">MIRLPRVSFVLKVMVGFLVLVSAISDVIAFPNRFVTRMYFVLVSSAFQMMVRCKALFL</sequence>
<protein>
    <submittedName>
        <fullName evidence="1">Uncharacterized protein</fullName>
    </submittedName>
</protein>
<dbReference type="AlphaFoldDB" id="A0A7X0XCF6"/>
<dbReference type="Proteomes" id="UP000533953">
    <property type="component" value="Unassembled WGS sequence"/>
</dbReference>
<name>A0A7X0XCF6_9LIST</name>
<gene>
    <name evidence="1" type="ORF">HCI99_07400</name>
</gene>
<accession>A0A7X0XCF6</accession>
<evidence type="ECO:0000313" key="1">
    <source>
        <dbReference type="EMBL" id="MBC1491650.1"/>
    </source>
</evidence>